<dbReference type="EMBL" id="CAUOFW020001469">
    <property type="protein sequence ID" value="CAK9145195.1"/>
    <property type="molecule type" value="Genomic_DNA"/>
</dbReference>
<keyword evidence="3" id="KW-1185">Reference proteome</keyword>
<dbReference type="Pfam" id="PF05553">
    <property type="entry name" value="DUF761"/>
    <property type="match status" value="1"/>
</dbReference>
<accession>A0ABC8RKV9</accession>
<name>A0ABC8RKV9_9AQUA</name>
<proteinExistence type="predicted"/>
<comment type="caution">
    <text evidence="2">The sequence shown here is derived from an EMBL/GenBank/DDBJ whole genome shotgun (WGS) entry which is preliminary data.</text>
</comment>
<sequence>MMQENSSITNKDLIPIPTIAEDNKKPTINGDKKKKPGSFNLLKAALLMLRRGSKGKPKPVQVEVASNGNWKQIVGSIRPLHLHDHLSPPSSIMEGPPSPIVEQFEDMIGPASPSPSSSSGGTMSQYASANNLQELDKDEESGDDDPDEVFDAIRGDEMIDSKADEFIAQFYQQMKLQNWDSGNRHIHMELAPHAGQVGPLEGKSPIVTHTHPGRQLDDPQEGQQRNYTNQFHPGQGG</sequence>
<organism evidence="2 3">
    <name type="scientific">Ilex paraguariensis</name>
    <name type="common">yerba mate</name>
    <dbReference type="NCBI Taxonomy" id="185542"/>
    <lineage>
        <taxon>Eukaryota</taxon>
        <taxon>Viridiplantae</taxon>
        <taxon>Streptophyta</taxon>
        <taxon>Embryophyta</taxon>
        <taxon>Tracheophyta</taxon>
        <taxon>Spermatophyta</taxon>
        <taxon>Magnoliopsida</taxon>
        <taxon>eudicotyledons</taxon>
        <taxon>Gunneridae</taxon>
        <taxon>Pentapetalae</taxon>
        <taxon>asterids</taxon>
        <taxon>campanulids</taxon>
        <taxon>Aquifoliales</taxon>
        <taxon>Aquifoliaceae</taxon>
        <taxon>Ilex</taxon>
    </lineage>
</organism>
<dbReference type="Proteomes" id="UP001642360">
    <property type="component" value="Unassembled WGS sequence"/>
</dbReference>
<feature type="region of interest" description="Disordered" evidence="1">
    <location>
        <begin position="1"/>
        <end position="37"/>
    </location>
</feature>
<dbReference type="PANTHER" id="PTHR36378:SF1">
    <property type="entry name" value="COTTON FIBER PROTEIN"/>
    <property type="match status" value="1"/>
</dbReference>
<evidence type="ECO:0000313" key="2">
    <source>
        <dbReference type="EMBL" id="CAK9145195.1"/>
    </source>
</evidence>
<evidence type="ECO:0000313" key="3">
    <source>
        <dbReference type="Proteomes" id="UP001642360"/>
    </source>
</evidence>
<feature type="compositionally biased region" description="Polar residues" evidence="1">
    <location>
        <begin position="221"/>
        <end position="237"/>
    </location>
</feature>
<feature type="compositionally biased region" description="Polar residues" evidence="1">
    <location>
        <begin position="1"/>
        <end position="10"/>
    </location>
</feature>
<feature type="compositionally biased region" description="Low complexity" evidence="1">
    <location>
        <begin position="109"/>
        <end position="121"/>
    </location>
</feature>
<dbReference type="InterPro" id="IPR008480">
    <property type="entry name" value="DUF761_pln"/>
</dbReference>
<reference evidence="2 3" key="1">
    <citation type="submission" date="2024-02" db="EMBL/GenBank/DDBJ databases">
        <authorList>
            <person name="Vignale AGUSTIN F."/>
            <person name="Sosa J E."/>
            <person name="Modenutti C."/>
        </authorList>
    </citation>
    <scope>NUCLEOTIDE SEQUENCE [LARGE SCALE GENOMIC DNA]</scope>
</reference>
<protein>
    <submittedName>
        <fullName evidence="2">Uncharacterized protein</fullName>
    </submittedName>
</protein>
<feature type="region of interest" description="Disordered" evidence="1">
    <location>
        <begin position="81"/>
        <end position="125"/>
    </location>
</feature>
<evidence type="ECO:0000256" key="1">
    <source>
        <dbReference type="SAM" id="MobiDB-lite"/>
    </source>
</evidence>
<dbReference type="PANTHER" id="PTHR36378">
    <property type="entry name" value="COTTON FIBER PROTEIN"/>
    <property type="match status" value="1"/>
</dbReference>
<gene>
    <name evidence="2" type="ORF">ILEXP_LOCUS12997</name>
</gene>
<feature type="region of interest" description="Disordered" evidence="1">
    <location>
        <begin position="195"/>
        <end position="237"/>
    </location>
</feature>
<dbReference type="AlphaFoldDB" id="A0ABC8RKV9"/>